<organism evidence="1 2">
    <name type="scientific">Caldibacillus debilis</name>
    <dbReference type="NCBI Taxonomy" id="301148"/>
    <lineage>
        <taxon>Bacteria</taxon>
        <taxon>Bacillati</taxon>
        <taxon>Bacillota</taxon>
        <taxon>Bacilli</taxon>
        <taxon>Bacillales</taxon>
        <taxon>Bacillaceae</taxon>
        <taxon>Caldibacillus</taxon>
    </lineage>
</organism>
<dbReference type="AlphaFoldDB" id="A0A150L9F1"/>
<proteinExistence type="predicted"/>
<dbReference type="STRING" id="301148.B4135_3848"/>
<reference evidence="1 2" key="1">
    <citation type="submission" date="2016-01" db="EMBL/GenBank/DDBJ databases">
        <title>Draft Genome Sequences of Seven Thermophilic Sporeformers Isolated from Foods.</title>
        <authorList>
            <person name="Berendsen E.M."/>
            <person name="Wells-Bennik M.H."/>
            <person name="Krawcyk A.O."/>
            <person name="De Jong A."/>
            <person name="Holsappel S."/>
            <person name="Eijlander R.T."/>
            <person name="Kuipers O.P."/>
        </authorList>
    </citation>
    <scope>NUCLEOTIDE SEQUENCE [LARGE SCALE GENOMIC DNA]</scope>
    <source>
        <strain evidence="1 2">B4135</strain>
    </source>
</reference>
<evidence type="ECO:0000313" key="1">
    <source>
        <dbReference type="EMBL" id="KYD08937.1"/>
    </source>
</evidence>
<evidence type="ECO:0000313" key="2">
    <source>
        <dbReference type="Proteomes" id="UP000075683"/>
    </source>
</evidence>
<gene>
    <name evidence="1" type="ORF">B4135_3848</name>
</gene>
<comment type="caution">
    <text evidence="1">The sequence shown here is derived from an EMBL/GenBank/DDBJ whole genome shotgun (WGS) entry which is preliminary data.</text>
</comment>
<accession>A0A150L9F1</accession>
<name>A0A150L9F1_9BACI</name>
<dbReference type="EMBL" id="LQYT01000133">
    <property type="protein sequence ID" value="KYD08937.1"/>
    <property type="molecule type" value="Genomic_DNA"/>
</dbReference>
<protein>
    <submittedName>
        <fullName evidence="1">Uncharacterized protein</fullName>
    </submittedName>
</protein>
<dbReference type="Proteomes" id="UP000075683">
    <property type="component" value="Unassembled WGS sequence"/>
</dbReference>
<sequence>MRANPLEAFLVYGGKRWEILNGYLTYFPKYGKLKNNLSS</sequence>